<feature type="transmembrane region" description="Helical" evidence="6">
    <location>
        <begin position="159"/>
        <end position="177"/>
    </location>
</feature>
<dbReference type="Proteomes" id="UP000198848">
    <property type="component" value="Unassembled WGS sequence"/>
</dbReference>
<keyword evidence="8" id="KW-1185">Reference proteome</keyword>
<evidence type="ECO:0000256" key="5">
    <source>
        <dbReference type="ARBA" id="ARBA00023136"/>
    </source>
</evidence>
<dbReference type="STRING" id="1095778.SAMN04489842_2053"/>
<keyword evidence="4 6" id="KW-1133">Transmembrane helix</keyword>
<feature type="transmembrane region" description="Helical" evidence="6">
    <location>
        <begin position="118"/>
        <end position="138"/>
    </location>
</feature>
<dbReference type="RefSeq" id="WP_244510222.1">
    <property type="nucleotide sequence ID" value="NZ_FNLC01000002.1"/>
</dbReference>
<evidence type="ECO:0000313" key="7">
    <source>
        <dbReference type="EMBL" id="SDR02741.1"/>
    </source>
</evidence>
<name>A0A1H1FPA2_NATTX</name>
<evidence type="ECO:0000313" key="8">
    <source>
        <dbReference type="Proteomes" id="UP000198848"/>
    </source>
</evidence>
<comment type="subcellular location">
    <subcellularLocation>
        <location evidence="1">Membrane</location>
        <topology evidence="1">Multi-pass membrane protein</topology>
    </subcellularLocation>
</comment>
<protein>
    <submittedName>
        <fullName evidence="7">Bacteriorhodopsin-like protein</fullName>
    </submittedName>
</protein>
<organism evidence="7 8">
    <name type="scientific">Natronobacterium texcoconense</name>
    <dbReference type="NCBI Taxonomy" id="1095778"/>
    <lineage>
        <taxon>Archaea</taxon>
        <taxon>Methanobacteriati</taxon>
        <taxon>Methanobacteriota</taxon>
        <taxon>Stenosarchaea group</taxon>
        <taxon>Halobacteria</taxon>
        <taxon>Halobacteriales</taxon>
        <taxon>Natrialbaceae</taxon>
        <taxon>Natronobacterium</taxon>
    </lineage>
</organism>
<accession>A0A1H1FPA2</accession>
<proteinExistence type="inferred from homology"/>
<evidence type="ECO:0000256" key="2">
    <source>
        <dbReference type="ARBA" id="ARBA00008130"/>
    </source>
</evidence>
<evidence type="ECO:0000256" key="6">
    <source>
        <dbReference type="SAM" id="Phobius"/>
    </source>
</evidence>
<feature type="transmembrane region" description="Helical" evidence="6">
    <location>
        <begin position="189"/>
        <end position="208"/>
    </location>
</feature>
<dbReference type="InterPro" id="IPR001425">
    <property type="entry name" value="Arc/bac/fun_rhodopsins"/>
</dbReference>
<feature type="transmembrane region" description="Helical" evidence="6">
    <location>
        <begin position="6"/>
        <end position="26"/>
    </location>
</feature>
<gene>
    <name evidence="7" type="ORF">SAMN04489842_2053</name>
</gene>
<feature type="transmembrane region" description="Helical" evidence="6">
    <location>
        <begin position="38"/>
        <end position="57"/>
    </location>
</feature>
<comment type="similarity">
    <text evidence="2">Belongs to the archaeal/bacterial/fungal opsin family.</text>
</comment>
<dbReference type="EMBL" id="FNLC01000002">
    <property type="protein sequence ID" value="SDR02741.1"/>
    <property type="molecule type" value="Genomic_DNA"/>
</dbReference>
<evidence type="ECO:0000256" key="4">
    <source>
        <dbReference type="ARBA" id="ARBA00022989"/>
    </source>
</evidence>
<dbReference type="Gene3D" id="1.20.1070.10">
    <property type="entry name" value="Rhodopsin 7-helix transmembrane proteins"/>
    <property type="match status" value="1"/>
</dbReference>
<sequence length="242" mass="25805">MFAPSTVYLWAAAGLGVATLAFLVVARRLPDTSRQFGYAAVGAVAVMTASNVVMAGLEAGGYGTDFVRFVGYTGLWTVICSVIVAVAGVDRRLTGALFAIVLSRLWITYGSWQVEGTLGAVLALVPFALLLIGIYLLFGPFMRAVSTVEEERRLLYTKLRNLVVLGWIALVLTGILSESMDLTTDFVGQFASIYVEVVLVIGFAGIVVRSGHALEKTAASTSLNPFEDDRTGDPRPESVAAD</sequence>
<dbReference type="SMART" id="SM01021">
    <property type="entry name" value="Bac_rhodopsin"/>
    <property type="match status" value="1"/>
</dbReference>
<keyword evidence="5 6" id="KW-0472">Membrane</keyword>
<keyword evidence="3 6" id="KW-0812">Transmembrane</keyword>
<dbReference type="SUPFAM" id="SSF81321">
    <property type="entry name" value="Family A G protein-coupled receptor-like"/>
    <property type="match status" value="1"/>
</dbReference>
<reference evidence="8" key="1">
    <citation type="submission" date="2016-10" db="EMBL/GenBank/DDBJ databases">
        <authorList>
            <person name="Varghese N."/>
            <person name="Submissions S."/>
        </authorList>
    </citation>
    <scope>NUCLEOTIDE SEQUENCE [LARGE SCALE GENOMIC DNA]</scope>
    <source>
        <strain evidence="8">DSM 24767</strain>
    </source>
</reference>
<evidence type="ECO:0000256" key="1">
    <source>
        <dbReference type="ARBA" id="ARBA00004141"/>
    </source>
</evidence>
<evidence type="ECO:0000256" key="3">
    <source>
        <dbReference type="ARBA" id="ARBA00022692"/>
    </source>
</evidence>
<dbReference type="AlphaFoldDB" id="A0A1H1FPA2"/>
<dbReference type="GO" id="GO:0016020">
    <property type="term" value="C:membrane"/>
    <property type="evidence" value="ECO:0007669"/>
    <property type="project" value="UniProtKB-SubCell"/>
</dbReference>
<feature type="transmembrane region" description="Helical" evidence="6">
    <location>
        <begin position="69"/>
        <end position="89"/>
    </location>
</feature>